<dbReference type="InterPro" id="IPR041492">
    <property type="entry name" value="HAD_2"/>
</dbReference>
<sequence length="524" mass="59881">MFYKQTINNIKVVILSLDGGLLDLNRLRFNYFKRICKTHNFELTKDIFEEALGNMKTMYNDFPISKDINPDDINKLIERDLYEYAKLKPETIKKEGTDELLQFFKQKEIKIAVVSTHKTKRAIQYLQLTRLYDKVDFVIGGDSDNLPLPDTAVLKTTLEQMNCKPSEAIVIANYPNLLYAANQCLINVIYLSDLCLVQESIGPRVFKIARNNLEIINIFLFARYDTMEIFSPLLGMSSDMDIETLDKTYAKLLEEYQNDQQLIELVRNTYHYFLGEIANREADTVNTSLFEDEDVIVATVDDEHFSNPQSIATLEKSIEEVLESEEVSETDNEIADTVFKRENLYQDDEFSKTRTAIGCDPERVNELMDIINGNSGTKLEEGELFEKSNDEILLEKRGLLSYFINFVYTVIVVGLISFLGLIIFIGFEDFIQGPGIVAGIIKNIIDFYVNLVLSIYAVIFNSLNALLSFIPDYSSLIAGNGLLSTMAVKLVLFIIFNVIIVYIVKMIYLLITEAEEDDANFAED</sequence>
<feature type="transmembrane region" description="Helical" evidence="1">
    <location>
        <begin position="447"/>
        <end position="470"/>
    </location>
</feature>
<feature type="transmembrane region" description="Helical" evidence="1">
    <location>
        <begin position="490"/>
        <end position="511"/>
    </location>
</feature>
<keyword evidence="1" id="KW-0812">Transmembrane</keyword>
<gene>
    <name evidence="2" type="ORF">DXB93_13765</name>
</gene>
<dbReference type="InterPro" id="IPR023198">
    <property type="entry name" value="PGP-like_dom2"/>
</dbReference>
<dbReference type="PANTHER" id="PTHR43434">
    <property type="entry name" value="PHOSPHOGLYCOLATE PHOSPHATASE"/>
    <property type="match status" value="1"/>
</dbReference>
<evidence type="ECO:0000313" key="3">
    <source>
        <dbReference type="Proteomes" id="UP000261032"/>
    </source>
</evidence>
<comment type="caution">
    <text evidence="2">The sequence shown here is derived from an EMBL/GenBank/DDBJ whole genome shotgun (WGS) entry which is preliminary data.</text>
</comment>
<dbReference type="GO" id="GO:0008967">
    <property type="term" value="F:phosphoglycolate phosphatase activity"/>
    <property type="evidence" value="ECO:0007669"/>
    <property type="project" value="TreeGrafter"/>
</dbReference>
<proteinExistence type="predicted"/>
<keyword evidence="1" id="KW-0472">Membrane</keyword>
<dbReference type="InterPro" id="IPR023214">
    <property type="entry name" value="HAD_sf"/>
</dbReference>
<evidence type="ECO:0008006" key="4">
    <source>
        <dbReference type="Google" id="ProtNLM"/>
    </source>
</evidence>
<name>A0A3E3EAN8_9FIRM</name>
<dbReference type="SUPFAM" id="SSF56784">
    <property type="entry name" value="HAD-like"/>
    <property type="match status" value="1"/>
</dbReference>
<dbReference type="Gene3D" id="1.10.150.240">
    <property type="entry name" value="Putative phosphatase, domain 2"/>
    <property type="match status" value="1"/>
</dbReference>
<dbReference type="InterPro" id="IPR050155">
    <property type="entry name" value="HAD-like_hydrolase_sf"/>
</dbReference>
<evidence type="ECO:0000313" key="2">
    <source>
        <dbReference type="EMBL" id="RGD82197.1"/>
    </source>
</evidence>
<dbReference type="GO" id="GO:0006281">
    <property type="term" value="P:DNA repair"/>
    <property type="evidence" value="ECO:0007669"/>
    <property type="project" value="TreeGrafter"/>
</dbReference>
<dbReference type="EMBL" id="QUSL01000025">
    <property type="protein sequence ID" value="RGD82197.1"/>
    <property type="molecule type" value="Genomic_DNA"/>
</dbReference>
<dbReference type="RefSeq" id="WP_117582095.1">
    <property type="nucleotide sequence ID" value="NZ_JAJCNW010000002.1"/>
</dbReference>
<protein>
    <recommendedName>
        <fullName evidence="4">Phosphorylated carbohydrates phosphatase</fullName>
    </recommendedName>
</protein>
<dbReference type="Gene3D" id="3.40.50.1000">
    <property type="entry name" value="HAD superfamily/HAD-like"/>
    <property type="match status" value="1"/>
</dbReference>
<organism evidence="2 3">
    <name type="scientific">Thomasclavelia ramosa</name>
    <dbReference type="NCBI Taxonomy" id="1547"/>
    <lineage>
        <taxon>Bacteria</taxon>
        <taxon>Bacillati</taxon>
        <taxon>Bacillota</taxon>
        <taxon>Erysipelotrichia</taxon>
        <taxon>Erysipelotrichales</taxon>
        <taxon>Coprobacillaceae</taxon>
        <taxon>Thomasclavelia</taxon>
    </lineage>
</organism>
<dbReference type="Pfam" id="PF13419">
    <property type="entry name" value="HAD_2"/>
    <property type="match status" value="1"/>
</dbReference>
<dbReference type="Proteomes" id="UP000261032">
    <property type="component" value="Unassembled WGS sequence"/>
</dbReference>
<dbReference type="PANTHER" id="PTHR43434:SF1">
    <property type="entry name" value="PHOSPHOGLYCOLATE PHOSPHATASE"/>
    <property type="match status" value="1"/>
</dbReference>
<reference evidence="2 3" key="1">
    <citation type="submission" date="2018-08" db="EMBL/GenBank/DDBJ databases">
        <title>A genome reference for cultivated species of the human gut microbiota.</title>
        <authorList>
            <person name="Zou Y."/>
            <person name="Xue W."/>
            <person name="Luo G."/>
        </authorList>
    </citation>
    <scope>NUCLEOTIDE SEQUENCE [LARGE SCALE GENOMIC DNA]</scope>
    <source>
        <strain evidence="2 3">OM06-4</strain>
    </source>
</reference>
<keyword evidence="1" id="KW-1133">Transmembrane helix</keyword>
<feature type="transmembrane region" description="Helical" evidence="1">
    <location>
        <begin position="402"/>
        <end position="427"/>
    </location>
</feature>
<dbReference type="AlphaFoldDB" id="A0A3E3EAN8"/>
<accession>A0A3E3EAN8</accession>
<dbReference type="GO" id="GO:0005829">
    <property type="term" value="C:cytosol"/>
    <property type="evidence" value="ECO:0007669"/>
    <property type="project" value="TreeGrafter"/>
</dbReference>
<dbReference type="InterPro" id="IPR036412">
    <property type="entry name" value="HAD-like_sf"/>
</dbReference>
<evidence type="ECO:0000256" key="1">
    <source>
        <dbReference type="SAM" id="Phobius"/>
    </source>
</evidence>